<dbReference type="CDD" id="cd01949">
    <property type="entry name" value="GGDEF"/>
    <property type="match status" value="1"/>
</dbReference>
<dbReference type="SMART" id="SM00052">
    <property type="entry name" value="EAL"/>
    <property type="match status" value="1"/>
</dbReference>
<dbReference type="AlphaFoldDB" id="A0A8G2IX06"/>
<dbReference type="Gene3D" id="3.20.20.450">
    <property type="entry name" value="EAL domain"/>
    <property type="match status" value="1"/>
</dbReference>
<dbReference type="Proteomes" id="UP000291866">
    <property type="component" value="Unassembled WGS sequence"/>
</dbReference>
<evidence type="ECO:0000313" key="5">
    <source>
        <dbReference type="Proteomes" id="UP000291866"/>
    </source>
</evidence>
<evidence type="ECO:0000313" key="4">
    <source>
        <dbReference type="EMBL" id="TBX91768.1"/>
    </source>
</evidence>
<evidence type="ECO:0000259" key="3">
    <source>
        <dbReference type="PROSITE" id="PS50887"/>
    </source>
</evidence>
<dbReference type="RefSeq" id="WP_131602028.1">
    <property type="nucleotide sequence ID" value="NZ_SJLU01000009.1"/>
</dbReference>
<gene>
    <name evidence="4" type="ORF">E0H31_18620</name>
</gene>
<accession>A0A8G2IX06</accession>
<feature type="domain" description="GGDEF" evidence="3">
    <location>
        <begin position="227"/>
        <end position="360"/>
    </location>
</feature>
<sequence length="632" mass="70420">MKAEALFWQQCTQAVTDDGSIDAQRLMDLVIATYRVHESNYDEIERSVETLLRENHVLRGNISALGQAFDGQKKLFEIILNNLPLGLSVFDADQRLTLSNIRFRQLFDLTAEDLTAGATIADLTAKMRGRESTKPGRRTGRHSSATAKSSGLRRREWLMDDGRIIQSMVTILSDGSNISIHADITEDRRAAERITYLAHHDPLTGLPNRIHFREQVDATLAERKPDEQIALVHLNLDRFKSINNTMGVSAGDKILQQVAERVRASAGSENTLARLGSDEFAILQTGKQQPWNVTALAEQIRRELSEPFFHGEKQVELSVSMGIAIAPEDGEETDILLKNAGVALSHAKADGRKRERFFAGEMEAQMQLRHALEADLKAAVENEEFELHYQPLYDLSQRRICGFEALIRWNHPVRGRVPPMDFIPLAEEVGLVVDIGRWVLRRACNDAALWPEGIKIAVNVSAIQFSSSDLTRDVSEALAAAALSPSRLELEITESVLMENLSEVLPILHALKERGIRISMDDFGTGYSSLSYLSSFPFDKIKIDRSFVNDIVDNREAHAIMHAIILLGDALGMRVTVEGVETVEQLALLECEECDEIQGYHISPPRPACDVPHLLSLPPKSGGVTRLPKAKH</sequence>
<dbReference type="PROSITE" id="PS50887">
    <property type="entry name" value="GGDEF"/>
    <property type="match status" value="1"/>
</dbReference>
<dbReference type="PANTHER" id="PTHR44757">
    <property type="entry name" value="DIGUANYLATE CYCLASE DGCP"/>
    <property type="match status" value="1"/>
</dbReference>
<dbReference type="EMBL" id="SJLU01000009">
    <property type="protein sequence ID" value="TBX91768.1"/>
    <property type="molecule type" value="Genomic_DNA"/>
</dbReference>
<dbReference type="InterPro" id="IPR035919">
    <property type="entry name" value="EAL_sf"/>
</dbReference>
<dbReference type="SMART" id="SM00267">
    <property type="entry name" value="GGDEF"/>
    <property type="match status" value="1"/>
</dbReference>
<feature type="region of interest" description="Disordered" evidence="1">
    <location>
        <begin position="129"/>
        <end position="151"/>
    </location>
</feature>
<protein>
    <submittedName>
        <fullName evidence="4">EAL domain-containing protein</fullName>
    </submittedName>
</protein>
<dbReference type="PROSITE" id="PS50883">
    <property type="entry name" value="EAL"/>
    <property type="match status" value="1"/>
</dbReference>
<dbReference type="Gene3D" id="3.30.70.270">
    <property type="match status" value="1"/>
</dbReference>
<dbReference type="SUPFAM" id="SSF55073">
    <property type="entry name" value="Nucleotide cyclase"/>
    <property type="match status" value="1"/>
</dbReference>
<dbReference type="InterPro" id="IPR000160">
    <property type="entry name" value="GGDEF_dom"/>
</dbReference>
<dbReference type="Pfam" id="PF00563">
    <property type="entry name" value="EAL"/>
    <property type="match status" value="1"/>
</dbReference>
<dbReference type="CDD" id="cd01948">
    <property type="entry name" value="EAL"/>
    <property type="match status" value="1"/>
</dbReference>
<dbReference type="SUPFAM" id="SSF141868">
    <property type="entry name" value="EAL domain-like"/>
    <property type="match status" value="1"/>
</dbReference>
<dbReference type="Pfam" id="PF12860">
    <property type="entry name" value="PAS_7"/>
    <property type="match status" value="1"/>
</dbReference>
<dbReference type="Pfam" id="PF00990">
    <property type="entry name" value="GGDEF"/>
    <property type="match status" value="1"/>
</dbReference>
<dbReference type="InterPro" id="IPR043128">
    <property type="entry name" value="Rev_trsase/Diguanyl_cyclase"/>
</dbReference>
<dbReference type="InterPro" id="IPR001633">
    <property type="entry name" value="EAL_dom"/>
</dbReference>
<comment type="caution">
    <text evidence="4">The sequence shown here is derived from an EMBL/GenBank/DDBJ whole genome shotgun (WGS) entry which is preliminary data.</text>
</comment>
<reference evidence="4 5" key="1">
    <citation type="submission" date="2019-02" db="EMBL/GenBank/DDBJ databases">
        <title>The competitiveness to form nodules shapes the capacities of Rhizobium leguminosarum sv viciae communities to promote symbiosis with specific hosts.</title>
        <authorList>
            <person name="Boivin S."/>
            <person name="Lepetit M."/>
        </authorList>
    </citation>
    <scope>NUCLEOTIDE SEQUENCE [LARGE SCALE GENOMIC DNA]</scope>
    <source>
        <strain evidence="4 5">SPF4F3</strain>
    </source>
</reference>
<dbReference type="NCBIfam" id="TIGR00254">
    <property type="entry name" value="GGDEF"/>
    <property type="match status" value="1"/>
</dbReference>
<evidence type="ECO:0000259" key="2">
    <source>
        <dbReference type="PROSITE" id="PS50883"/>
    </source>
</evidence>
<organism evidence="4 5">
    <name type="scientific">Rhizobium leguminosarum bv. viciae</name>
    <dbReference type="NCBI Taxonomy" id="387"/>
    <lineage>
        <taxon>Bacteria</taxon>
        <taxon>Pseudomonadati</taxon>
        <taxon>Pseudomonadota</taxon>
        <taxon>Alphaproteobacteria</taxon>
        <taxon>Hyphomicrobiales</taxon>
        <taxon>Rhizobiaceae</taxon>
        <taxon>Rhizobium/Agrobacterium group</taxon>
        <taxon>Rhizobium</taxon>
    </lineage>
</organism>
<dbReference type="PANTHER" id="PTHR44757:SF2">
    <property type="entry name" value="BIOFILM ARCHITECTURE MAINTENANCE PROTEIN MBAA"/>
    <property type="match status" value="1"/>
</dbReference>
<evidence type="ECO:0000256" key="1">
    <source>
        <dbReference type="SAM" id="MobiDB-lite"/>
    </source>
</evidence>
<proteinExistence type="predicted"/>
<dbReference type="InterPro" id="IPR052155">
    <property type="entry name" value="Biofilm_reg_signaling"/>
</dbReference>
<dbReference type="InterPro" id="IPR029787">
    <property type="entry name" value="Nucleotide_cyclase"/>
</dbReference>
<dbReference type="Gene3D" id="3.30.450.20">
    <property type="entry name" value="PAS domain"/>
    <property type="match status" value="1"/>
</dbReference>
<feature type="domain" description="EAL" evidence="2">
    <location>
        <begin position="369"/>
        <end position="619"/>
    </location>
</feature>
<name>A0A8G2IX06_RHILV</name>